<dbReference type="Proteomes" id="UP000075809">
    <property type="component" value="Unassembled WGS sequence"/>
</dbReference>
<dbReference type="AlphaFoldDB" id="A0A151WQC3"/>
<evidence type="ECO:0000313" key="3">
    <source>
        <dbReference type="Proteomes" id="UP000075809"/>
    </source>
</evidence>
<name>A0A151WQC3_9HYME</name>
<gene>
    <name evidence="2" type="ORF">ALC60_11070</name>
</gene>
<dbReference type="EMBL" id="KQ982851">
    <property type="protein sequence ID" value="KYQ49895.1"/>
    <property type="molecule type" value="Genomic_DNA"/>
</dbReference>
<organism evidence="2 3">
    <name type="scientific">Mycetomoellerius zeteki</name>
    <dbReference type="NCBI Taxonomy" id="64791"/>
    <lineage>
        <taxon>Eukaryota</taxon>
        <taxon>Metazoa</taxon>
        <taxon>Ecdysozoa</taxon>
        <taxon>Arthropoda</taxon>
        <taxon>Hexapoda</taxon>
        <taxon>Insecta</taxon>
        <taxon>Pterygota</taxon>
        <taxon>Neoptera</taxon>
        <taxon>Endopterygota</taxon>
        <taxon>Hymenoptera</taxon>
        <taxon>Apocrita</taxon>
        <taxon>Aculeata</taxon>
        <taxon>Formicoidea</taxon>
        <taxon>Formicidae</taxon>
        <taxon>Myrmicinae</taxon>
        <taxon>Mycetomoellerius</taxon>
    </lineage>
</organism>
<reference evidence="2 3" key="1">
    <citation type="submission" date="2015-09" db="EMBL/GenBank/DDBJ databases">
        <title>Trachymyrmex zeteki WGS genome.</title>
        <authorList>
            <person name="Nygaard S."/>
            <person name="Hu H."/>
            <person name="Boomsma J."/>
            <person name="Zhang G."/>
        </authorList>
    </citation>
    <scope>NUCLEOTIDE SEQUENCE [LARGE SCALE GENOMIC DNA]</scope>
    <source>
        <strain evidence="2">Tzet28-1</strain>
        <tissue evidence="2">Whole body</tissue>
    </source>
</reference>
<feature type="region of interest" description="Disordered" evidence="1">
    <location>
        <begin position="200"/>
        <end position="223"/>
    </location>
</feature>
<evidence type="ECO:0000256" key="1">
    <source>
        <dbReference type="SAM" id="MobiDB-lite"/>
    </source>
</evidence>
<evidence type="ECO:0000313" key="2">
    <source>
        <dbReference type="EMBL" id="KYQ49895.1"/>
    </source>
</evidence>
<sequence length="223" mass="25006">MTDDRGEAWLSPLYWCTVEPLLGSLLTLSASPIGTRCQDTEVITPCTRLCAVGILWLSENRLPQILLPRGIRREKRDGALGEEHSEAKESTDGGTRSSRGREIGIGKNKTRSFYVNKDKMEIIVELRTLTLAIEYYSWLFLSINLIMSPFTARRISSRRQETELKFPDMLFGGFTADSTYVGKCSGATAGKALPGWEFTEVRSQGGKRGRERKKSPPGGRRQR</sequence>
<protein>
    <submittedName>
        <fullName evidence="2">Uncharacterized protein</fullName>
    </submittedName>
</protein>
<feature type="region of interest" description="Disordered" evidence="1">
    <location>
        <begin position="77"/>
        <end position="103"/>
    </location>
</feature>
<proteinExistence type="predicted"/>
<feature type="compositionally biased region" description="Basic residues" evidence="1">
    <location>
        <begin position="205"/>
        <end position="223"/>
    </location>
</feature>
<keyword evidence="3" id="KW-1185">Reference proteome</keyword>
<feature type="compositionally biased region" description="Basic and acidic residues" evidence="1">
    <location>
        <begin position="77"/>
        <end position="91"/>
    </location>
</feature>
<accession>A0A151WQC3</accession>